<protein>
    <submittedName>
        <fullName evidence="2">Uncharacterized protein</fullName>
    </submittedName>
</protein>
<keyword evidence="1" id="KW-0472">Membrane</keyword>
<dbReference type="SUPFAM" id="SSF52266">
    <property type="entry name" value="SGNH hydrolase"/>
    <property type="match status" value="1"/>
</dbReference>
<dbReference type="Proteomes" id="UP000285961">
    <property type="component" value="Unassembled WGS sequence"/>
</dbReference>
<organism evidence="2 3">
    <name type="scientific">Candidatus Abyssobacteria bacterium SURF_17</name>
    <dbReference type="NCBI Taxonomy" id="2093361"/>
    <lineage>
        <taxon>Bacteria</taxon>
        <taxon>Pseudomonadati</taxon>
        <taxon>Candidatus Hydrogenedentota</taxon>
        <taxon>Candidatus Abyssobacteria</taxon>
    </lineage>
</organism>
<feature type="transmembrane region" description="Helical" evidence="1">
    <location>
        <begin position="89"/>
        <end position="110"/>
    </location>
</feature>
<name>A0A419EXS3_9BACT</name>
<keyword evidence="1" id="KW-0812">Transmembrane</keyword>
<accession>A0A419EXS3</accession>
<dbReference type="AlphaFoldDB" id="A0A419EXS3"/>
<keyword evidence="1" id="KW-1133">Transmembrane helix</keyword>
<reference evidence="2 3" key="1">
    <citation type="journal article" date="2017" name="ISME J.">
        <title>Energy and carbon metabolisms in a deep terrestrial subsurface fluid microbial community.</title>
        <authorList>
            <person name="Momper L."/>
            <person name="Jungbluth S.P."/>
            <person name="Lee M.D."/>
            <person name="Amend J.P."/>
        </authorList>
    </citation>
    <scope>NUCLEOTIDE SEQUENCE [LARGE SCALE GENOMIC DNA]</scope>
    <source>
        <strain evidence="2">SURF_17</strain>
    </source>
</reference>
<feature type="transmembrane region" description="Helical" evidence="1">
    <location>
        <begin position="61"/>
        <end position="77"/>
    </location>
</feature>
<dbReference type="PROSITE" id="PS51257">
    <property type="entry name" value="PROKAR_LIPOPROTEIN"/>
    <property type="match status" value="1"/>
</dbReference>
<sequence>MSGTSLKPQSIYPNPLKMLAFFLIISGCFLFLREICFFSFYSLNLSIPPGFGLSSSRRLNLSILLLSYWSILFGILLKRESEKTLSTAWLLSIGLWILYMLISLICRESIFNYGYLFFYFPRHTFAEGLFWMVAVVPPLRIIHLYKVHFCSTPPRFLQRIFDSILWKAASSRLAKFKFMSLGCAFVLLFLFDWELFTRGLAWEVMQLQPMPQNSNIPGFIKLQQQLLSIRRSKKISPDGVKVAIVGDSTAGIGLNAMRIKTELEKEFPATRFIFHFLPAADVRSRDIPHIVGQLAQGEINICIYGFYYGSFLQNPKRPSIFEVDRSTVSGSIPEKVNAFSDGLLRRYWKLYRCKTLIRQITVYRADAFLDSLSAEEEVDSKAERESLSRQLWEKWNMTRNSSDYLAYMRSIRRAVEINGVMRNLGADDLQLIDTNLKYFEKVVNICHERHILLVMVSMPVNPILKEFDINNAEDIDASKIEPYCRKHGVSLFDLCDAMPAEAFLDFIHLNLPENDVFSFIVAQKLADLLRNSSLTQGEETSQNGTKAQGHAGI</sequence>
<evidence type="ECO:0000313" key="2">
    <source>
        <dbReference type="EMBL" id="RJP69750.1"/>
    </source>
</evidence>
<comment type="caution">
    <text evidence="2">The sequence shown here is derived from an EMBL/GenBank/DDBJ whole genome shotgun (WGS) entry which is preliminary data.</text>
</comment>
<proteinExistence type="predicted"/>
<feature type="transmembrane region" description="Helical" evidence="1">
    <location>
        <begin position="20"/>
        <end position="41"/>
    </location>
</feature>
<evidence type="ECO:0000313" key="3">
    <source>
        <dbReference type="Proteomes" id="UP000285961"/>
    </source>
</evidence>
<gene>
    <name evidence="2" type="ORF">C4532_10425</name>
</gene>
<dbReference type="EMBL" id="QZKI01000078">
    <property type="protein sequence ID" value="RJP69750.1"/>
    <property type="molecule type" value="Genomic_DNA"/>
</dbReference>
<evidence type="ECO:0000256" key="1">
    <source>
        <dbReference type="SAM" id="Phobius"/>
    </source>
</evidence>